<dbReference type="AlphaFoldDB" id="A0A5B9GH25"/>
<evidence type="ECO:0000313" key="2">
    <source>
        <dbReference type="Proteomes" id="UP000287027"/>
    </source>
</evidence>
<dbReference type="EMBL" id="CP042808">
    <property type="protein sequence ID" value="QEE85551.1"/>
    <property type="molecule type" value="Genomic_DNA"/>
</dbReference>
<protein>
    <submittedName>
        <fullName evidence="1">Uncharacterized protein</fullName>
    </submittedName>
</protein>
<evidence type="ECO:0000313" key="1">
    <source>
        <dbReference type="EMBL" id="QEE85551.1"/>
    </source>
</evidence>
<accession>A0A5B9GH25</accession>
<dbReference type="Proteomes" id="UP000287027">
    <property type="component" value="Chromosome"/>
</dbReference>
<organism evidence="1 2">
    <name type="scientific">Acetobacter oryzoeni</name>
    <dbReference type="NCBI Taxonomy" id="2500548"/>
    <lineage>
        <taxon>Bacteria</taxon>
        <taxon>Pseudomonadati</taxon>
        <taxon>Pseudomonadota</taxon>
        <taxon>Alphaproteobacteria</taxon>
        <taxon>Acetobacterales</taxon>
        <taxon>Acetobacteraceae</taxon>
        <taxon>Acetobacter</taxon>
    </lineage>
</organism>
<reference evidence="1 2" key="1">
    <citation type="submission" date="2019-08" db="EMBL/GenBank/DDBJ databases">
        <title>Acetobacter oryzioeni sp. nov., isolated from Korean rice wine vinegar.</title>
        <authorList>
            <person name="Baek J.H."/>
            <person name="Kim K.H."/>
            <person name="Jeon C.O."/>
            <person name="Han D.M."/>
        </authorList>
    </citation>
    <scope>NUCLEOTIDE SEQUENCE [LARGE SCALE GENOMIC DNA]</scope>
    <source>
        <strain evidence="1 2">B6</strain>
    </source>
</reference>
<sequence>MILFSQIRLFQIKKCKSSDSHANRFRRCVQSLRRPTNVTLPAQLLEGAKSLNNPITMFGVASKFRKAR</sequence>
<name>A0A5B9GH25_9PROT</name>
<dbReference type="KEGG" id="aoy:EOV40_007365"/>
<gene>
    <name evidence="1" type="ORF">EOV40_007365</name>
</gene>
<keyword evidence="2" id="KW-1185">Reference proteome</keyword>
<proteinExistence type="predicted"/>